<dbReference type="SUPFAM" id="SSF51556">
    <property type="entry name" value="Metallo-dependent hydrolases"/>
    <property type="match status" value="1"/>
</dbReference>
<feature type="binding site" evidence="6">
    <location>
        <position position="285"/>
    </location>
    <ligand>
        <name>Zn(2+)</name>
        <dbReference type="ChEBI" id="CHEBI:29105"/>
        <note>catalytic</note>
    </ligand>
</feature>
<dbReference type="HAMAP" id="MF_01962">
    <property type="entry name" value="Adenine_deaminase"/>
    <property type="match status" value="1"/>
</dbReference>
<feature type="binding site" evidence="6">
    <location>
        <position position="26"/>
    </location>
    <ligand>
        <name>Zn(2+)</name>
        <dbReference type="ChEBI" id="CHEBI:29105"/>
        <note>catalytic</note>
    </ligand>
</feature>
<dbReference type="GO" id="GO:0000034">
    <property type="term" value="F:adenine deaminase activity"/>
    <property type="evidence" value="ECO:0007669"/>
    <property type="project" value="UniProtKB-UniRule"/>
</dbReference>
<keyword evidence="2 6" id="KW-0479">Metal-binding</keyword>
<feature type="binding site" evidence="6">
    <location>
        <position position="286"/>
    </location>
    <ligand>
        <name>substrate</name>
    </ligand>
</feature>
<gene>
    <name evidence="8" type="ORF">M917_0670</name>
</gene>
<dbReference type="FunFam" id="3.20.20.140:FF:000039">
    <property type="entry name" value="Adenine deaminase"/>
    <property type="match status" value="1"/>
</dbReference>
<dbReference type="GO" id="GO:0008270">
    <property type="term" value="F:zinc ion binding"/>
    <property type="evidence" value="ECO:0007669"/>
    <property type="project" value="UniProtKB-UniRule"/>
</dbReference>
<dbReference type="GO" id="GO:0043103">
    <property type="term" value="P:hypoxanthine salvage"/>
    <property type="evidence" value="ECO:0007669"/>
    <property type="project" value="UniProtKB-UniRule"/>
</dbReference>
<dbReference type="PANTHER" id="PTHR43114">
    <property type="entry name" value="ADENINE DEAMINASE"/>
    <property type="match status" value="1"/>
</dbReference>
<dbReference type="eggNOG" id="COG1816">
    <property type="taxonomic scope" value="Bacteria"/>
</dbReference>
<sequence>MSDKNYRWNIMIDLIKKLPKAELHLHIEGSLEPELMFRLAKKNQVEIPYKSIEDVRNAYNFTNLQTFLDIYYAGANVLITKEDFYDLTWEYILKCVEDNVIHTEIFFDPQTHTERGVPFEAVITGIKEALADAKEKYGITSCIIMCFLRHLSQEEAFDTLEEALKFKNDIIGVGLDSSELGNPPSKFKEVFKKAKEEGFKLVAHAGEEADFSYIYEALDLLNINRIDHGVQSIKSPELMQRLKIEQMPLTVCPNSNIELKVFENYKEHNIKELLDYGLNISVNSDDPAYFKGYINQNFINLHENLPITEDDIITLVKNSFRSAFIDDELKEAYLAKVDLALQ</sequence>
<comment type="cofactor">
    <cofactor evidence="6">
        <name>Zn(2+)</name>
        <dbReference type="ChEBI" id="CHEBI:29105"/>
    </cofactor>
    <text evidence="6">Binds 1 zinc ion per subunit.</text>
</comment>
<feature type="active site" description="Proton donor" evidence="6">
    <location>
        <position position="207"/>
    </location>
</feature>
<feature type="binding site" evidence="6">
    <location>
        <position position="204"/>
    </location>
    <ligand>
        <name>Zn(2+)</name>
        <dbReference type="ChEBI" id="CHEBI:29105"/>
        <note>catalytic</note>
    </ligand>
</feature>
<dbReference type="GO" id="GO:0009117">
    <property type="term" value="P:nucleotide metabolic process"/>
    <property type="evidence" value="ECO:0007669"/>
    <property type="project" value="UniProtKB-KW"/>
</dbReference>
<dbReference type="AlphaFoldDB" id="U4T4U7"/>
<comment type="similarity">
    <text evidence="6">Belongs to the metallo-dependent hydrolases superfamily. Adenosine and AMP deaminases family. Adenine deaminase type 2 subfamily.</text>
</comment>
<dbReference type="EC" id="3.5.4.2" evidence="6"/>
<dbReference type="InterPro" id="IPR006650">
    <property type="entry name" value="A/AMP_deam_AS"/>
</dbReference>
<keyword evidence="1" id="KW-0963">Cytoplasm</keyword>
<keyword evidence="9" id="KW-1185">Reference proteome</keyword>
<reference evidence="8 9" key="1">
    <citation type="journal article" date="2013" name="Genome Announc.">
        <title>Draft Genome Sequence of Psychrobacter aquaticus Strain CMS 56T, Isolated from a Cyanobacterial Mat Sample Collected from Water Bodies in the McMurdo Dry Valley Region of Antarctica.</title>
        <authorList>
            <person name="Reddy G.S."/>
            <person name="Ara S."/>
            <person name="Singh A."/>
            <person name="Kumar Pinnaka A."/>
            <person name="Shivaji S."/>
        </authorList>
    </citation>
    <scope>NUCLEOTIDE SEQUENCE [LARGE SCALE GENOMIC DNA]</scope>
    <source>
        <strain evidence="8 9">CMS 56</strain>
    </source>
</reference>
<evidence type="ECO:0000313" key="8">
    <source>
        <dbReference type="EMBL" id="ERL56392.1"/>
    </source>
</evidence>
<dbReference type="InterPro" id="IPR028892">
    <property type="entry name" value="ADE"/>
</dbReference>
<feature type="binding site" evidence="6">
    <location>
        <position position="24"/>
    </location>
    <ligand>
        <name>Zn(2+)</name>
        <dbReference type="ChEBI" id="CHEBI:29105"/>
        <note>catalytic</note>
    </ligand>
</feature>
<evidence type="ECO:0000256" key="3">
    <source>
        <dbReference type="ARBA" id="ARBA00022801"/>
    </source>
</evidence>
<keyword evidence="3 6" id="KW-0378">Hydrolase</keyword>
<dbReference type="STRING" id="1354303.M917_0670"/>
<comment type="caution">
    <text evidence="8">The sequence shown here is derived from an EMBL/GenBank/DDBJ whole genome shotgun (WGS) entry which is preliminary data.</text>
</comment>
<proteinExistence type="inferred from homology"/>
<dbReference type="CDD" id="cd01320">
    <property type="entry name" value="ADA"/>
    <property type="match status" value="1"/>
</dbReference>
<evidence type="ECO:0000256" key="5">
    <source>
        <dbReference type="ARBA" id="ARBA00023080"/>
    </source>
</evidence>
<dbReference type="GO" id="GO:0009168">
    <property type="term" value="P:purine ribonucleoside monophosphate biosynthetic process"/>
    <property type="evidence" value="ECO:0007669"/>
    <property type="project" value="InterPro"/>
</dbReference>
<dbReference type="InterPro" id="IPR001365">
    <property type="entry name" value="A_deaminase_dom"/>
</dbReference>
<dbReference type="GO" id="GO:0005829">
    <property type="term" value="C:cytosol"/>
    <property type="evidence" value="ECO:0007669"/>
    <property type="project" value="TreeGrafter"/>
</dbReference>
<evidence type="ECO:0000259" key="7">
    <source>
        <dbReference type="Pfam" id="PF00962"/>
    </source>
</evidence>
<accession>U4T4U7</accession>
<dbReference type="InterPro" id="IPR006330">
    <property type="entry name" value="Ado/ade_deaminase"/>
</dbReference>
<name>U4T4U7_9GAMM</name>
<dbReference type="PATRIC" id="fig|1354303.4.peg.659"/>
<keyword evidence="4 6" id="KW-0862">Zinc</keyword>
<dbReference type="InterPro" id="IPR032466">
    <property type="entry name" value="Metal_Hydrolase"/>
</dbReference>
<dbReference type="NCBIfam" id="TIGR01430">
    <property type="entry name" value="aden_deam"/>
    <property type="match status" value="1"/>
</dbReference>
<evidence type="ECO:0000256" key="1">
    <source>
        <dbReference type="ARBA" id="ARBA00022490"/>
    </source>
</evidence>
<protein>
    <recommendedName>
        <fullName evidence="6">Adenine deaminase</fullName>
        <shortName evidence="6">ADE</shortName>
        <ecNumber evidence="6">3.5.4.2</ecNumber>
    </recommendedName>
    <alternativeName>
        <fullName evidence="6">Adenine aminohydrolase</fullName>
        <shortName evidence="6">AAH</shortName>
    </alternativeName>
</protein>
<dbReference type="NCBIfam" id="NF006850">
    <property type="entry name" value="PRK09358.1-6"/>
    <property type="match status" value="1"/>
</dbReference>
<keyword evidence="5 6" id="KW-0546">Nucleotide metabolism</keyword>
<organism evidence="8 9">
    <name type="scientific">Psychrobacter aquaticus CMS 56</name>
    <dbReference type="NCBI Taxonomy" id="1354303"/>
    <lineage>
        <taxon>Bacteria</taxon>
        <taxon>Pseudomonadati</taxon>
        <taxon>Pseudomonadota</taxon>
        <taxon>Gammaproteobacteria</taxon>
        <taxon>Moraxellales</taxon>
        <taxon>Moraxellaceae</taxon>
        <taxon>Psychrobacter</taxon>
    </lineage>
</organism>
<comment type="catalytic activity">
    <reaction evidence="6">
        <text>adenine + H2O + H(+) = hypoxanthine + NH4(+)</text>
        <dbReference type="Rhea" id="RHEA:23688"/>
        <dbReference type="ChEBI" id="CHEBI:15377"/>
        <dbReference type="ChEBI" id="CHEBI:15378"/>
        <dbReference type="ChEBI" id="CHEBI:16708"/>
        <dbReference type="ChEBI" id="CHEBI:17368"/>
        <dbReference type="ChEBI" id="CHEBI:28938"/>
        <dbReference type="EC" id="3.5.4.2"/>
    </reaction>
</comment>
<evidence type="ECO:0000256" key="6">
    <source>
        <dbReference type="HAMAP-Rule" id="MF_01962"/>
    </source>
</evidence>
<dbReference type="PROSITE" id="PS00485">
    <property type="entry name" value="A_DEAMINASE"/>
    <property type="match status" value="1"/>
</dbReference>
<dbReference type="Pfam" id="PF00962">
    <property type="entry name" value="A_deaminase"/>
    <property type="match status" value="1"/>
</dbReference>
<feature type="site" description="Important for catalytic activity" evidence="6">
    <location>
        <position position="228"/>
    </location>
</feature>
<dbReference type="EMBL" id="AUSW01000014">
    <property type="protein sequence ID" value="ERL56392.1"/>
    <property type="molecule type" value="Genomic_DNA"/>
</dbReference>
<feature type="domain" description="Adenosine deaminase" evidence="7">
    <location>
        <begin position="19"/>
        <end position="338"/>
    </location>
</feature>
<dbReference type="Proteomes" id="UP000016761">
    <property type="component" value="Unassembled WGS sequence"/>
</dbReference>
<evidence type="ECO:0000256" key="2">
    <source>
        <dbReference type="ARBA" id="ARBA00022723"/>
    </source>
</evidence>
<dbReference type="GO" id="GO:0006146">
    <property type="term" value="P:adenine catabolic process"/>
    <property type="evidence" value="ECO:0007669"/>
    <property type="project" value="UniProtKB-UniRule"/>
</dbReference>
<evidence type="ECO:0000256" key="4">
    <source>
        <dbReference type="ARBA" id="ARBA00022833"/>
    </source>
</evidence>
<evidence type="ECO:0000313" key="9">
    <source>
        <dbReference type="Proteomes" id="UP000016761"/>
    </source>
</evidence>
<comment type="function">
    <text evidence="6">Catalyzes the hydrolytic deamination of adenine to hypoxanthine. Plays an important role in the purine salvage pathway and in nitrogen catabolism.</text>
</comment>
<dbReference type="PANTHER" id="PTHR43114:SF6">
    <property type="entry name" value="ADENINE DEAMINASE"/>
    <property type="match status" value="1"/>
</dbReference>
<dbReference type="Gene3D" id="3.20.20.140">
    <property type="entry name" value="Metal-dependent hydrolases"/>
    <property type="match status" value="1"/>
</dbReference>